<proteinExistence type="predicted"/>
<keyword evidence="1" id="KW-0472">Membrane</keyword>
<name>T1AFW7_9ZZZZ</name>
<gene>
    <name evidence="2" type="ORF">B2A_10900</name>
</gene>
<organism evidence="2">
    <name type="scientific">mine drainage metagenome</name>
    <dbReference type="NCBI Taxonomy" id="410659"/>
    <lineage>
        <taxon>unclassified sequences</taxon>
        <taxon>metagenomes</taxon>
        <taxon>ecological metagenomes</taxon>
    </lineage>
</organism>
<dbReference type="PANTHER" id="PTHR35337">
    <property type="entry name" value="SLR1478 PROTEIN"/>
    <property type="match status" value="1"/>
</dbReference>
<evidence type="ECO:0000256" key="1">
    <source>
        <dbReference type="SAM" id="Phobius"/>
    </source>
</evidence>
<feature type="transmembrane region" description="Helical" evidence="1">
    <location>
        <begin position="57"/>
        <end position="76"/>
    </location>
</feature>
<dbReference type="EMBL" id="AUZZ01007847">
    <property type="protein sequence ID" value="EQD40830.1"/>
    <property type="molecule type" value="Genomic_DNA"/>
</dbReference>
<sequence>MASARELMPAGFLTAALQNACATLHATINRAPRLTGSRWLKLIRDDIPAAAASVRTLALWLAALLVASALAGWWLINTYPALVSLIASPRMIDGVERGRLWTYQVLNLGPPALLSARIFSNNVMVILGAFCSGILFGLGAFYIIAYNGLMLG</sequence>
<protein>
    <submittedName>
        <fullName evidence="2">Membrane protein containing DUF95, transmembrane</fullName>
    </submittedName>
</protein>
<evidence type="ECO:0000313" key="2">
    <source>
        <dbReference type="EMBL" id="EQD40830.1"/>
    </source>
</evidence>
<feature type="non-terminal residue" evidence="2">
    <location>
        <position position="152"/>
    </location>
</feature>
<reference evidence="2" key="1">
    <citation type="submission" date="2013-08" db="EMBL/GenBank/DDBJ databases">
        <authorList>
            <person name="Mendez C."/>
            <person name="Richter M."/>
            <person name="Ferrer M."/>
            <person name="Sanchez J."/>
        </authorList>
    </citation>
    <scope>NUCLEOTIDE SEQUENCE</scope>
</reference>
<dbReference type="AlphaFoldDB" id="T1AFW7"/>
<keyword evidence="1" id="KW-1133">Transmembrane helix</keyword>
<dbReference type="PANTHER" id="PTHR35337:SF1">
    <property type="entry name" value="SLR1478 PROTEIN"/>
    <property type="match status" value="1"/>
</dbReference>
<feature type="transmembrane region" description="Helical" evidence="1">
    <location>
        <begin position="123"/>
        <end position="145"/>
    </location>
</feature>
<dbReference type="Pfam" id="PF01944">
    <property type="entry name" value="SpoIIM"/>
    <property type="match status" value="1"/>
</dbReference>
<keyword evidence="1 2" id="KW-0812">Transmembrane</keyword>
<dbReference type="InterPro" id="IPR002798">
    <property type="entry name" value="SpoIIM-like"/>
</dbReference>
<accession>T1AFW7</accession>
<comment type="caution">
    <text evidence="2">The sequence shown here is derived from an EMBL/GenBank/DDBJ whole genome shotgun (WGS) entry which is preliminary data.</text>
</comment>
<reference evidence="2" key="2">
    <citation type="journal article" date="2014" name="ISME J.">
        <title>Microbial stratification in low pH oxic and suboxic macroscopic growths along an acid mine drainage.</title>
        <authorList>
            <person name="Mendez-Garcia C."/>
            <person name="Mesa V."/>
            <person name="Sprenger R.R."/>
            <person name="Richter M."/>
            <person name="Diez M.S."/>
            <person name="Solano J."/>
            <person name="Bargiela R."/>
            <person name="Golyshina O.V."/>
            <person name="Manteca A."/>
            <person name="Ramos J.L."/>
            <person name="Gallego J.R."/>
            <person name="Llorente I."/>
            <person name="Martins Dos Santos V.A."/>
            <person name="Jensen O.N."/>
            <person name="Pelaez A.I."/>
            <person name="Sanchez J."/>
            <person name="Ferrer M."/>
        </authorList>
    </citation>
    <scope>NUCLEOTIDE SEQUENCE</scope>
</reference>